<evidence type="ECO:0000256" key="1">
    <source>
        <dbReference type="SAM" id="MobiDB-lite"/>
    </source>
</evidence>
<dbReference type="AlphaFoldDB" id="A0A199VU09"/>
<gene>
    <name evidence="3" type="ORF">ACMD2_26161</name>
</gene>
<feature type="domain" description="Dilute" evidence="2">
    <location>
        <begin position="18"/>
        <end position="271"/>
    </location>
</feature>
<dbReference type="STRING" id="4615.A0A199VU09"/>
<evidence type="ECO:0000313" key="3">
    <source>
        <dbReference type="EMBL" id="OAY80483.1"/>
    </source>
</evidence>
<dbReference type="SMART" id="SM01132">
    <property type="entry name" value="DIL"/>
    <property type="match status" value="1"/>
</dbReference>
<feature type="region of interest" description="Disordered" evidence="1">
    <location>
        <begin position="250"/>
        <end position="281"/>
    </location>
</feature>
<reference evidence="3 4" key="1">
    <citation type="journal article" date="2016" name="DNA Res.">
        <title>The draft genome of MD-2 pineapple using hybrid error correction of long reads.</title>
        <authorList>
            <person name="Redwan R.M."/>
            <person name="Saidin A."/>
            <person name="Kumar S.V."/>
        </authorList>
    </citation>
    <scope>NUCLEOTIDE SEQUENCE [LARGE SCALE GENOMIC DNA]</scope>
    <source>
        <strain evidence="4">cv. MD2</strain>
        <tissue evidence="3">Leaf</tissue>
    </source>
</reference>
<evidence type="ECO:0000313" key="4">
    <source>
        <dbReference type="Proteomes" id="UP000092600"/>
    </source>
</evidence>
<organism evidence="3 4">
    <name type="scientific">Ananas comosus</name>
    <name type="common">Pineapple</name>
    <name type="synonym">Ananas ananas</name>
    <dbReference type="NCBI Taxonomy" id="4615"/>
    <lineage>
        <taxon>Eukaryota</taxon>
        <taxon>Viridiplantae</taxon>
        <taxon>Streptophyta</taxon>
        <taxon>Embryophyta</taxon>
        <taxon>Tracheophyta</taxon>
        <taxon>Spermatophyta</taxon>
        <taxon>Magnoliopsida</taxon>
        <taxon>Liliopsida</taxon>
        <taxon>Poales</taxon>
        <taxon>Bromeliaceae</taxon>
        <taxon>Bromelioideae</taxon>
        <taxon>Ananas</taxon>
    </lineage>
</organism>
<evidence type="ECO:0000259" key="2">
    <source>
        <dbReference type="PROSITE" id="PS51126"/>
    </source>
</evidence>
<dbReference type="Pfam" id="PF01843">
    <property type="entry name" value="DIL"/>
    <property type="match status" value="1"/>
</dbReference>
<dbReference type="PANTHER" id="PTHR16027:SF6">
    <property type="entry name" value="DILUTE DOMAIN-CONTAINING PROTEIN"/>
    <property type="match status" value="1"/>
</dbReference>
<dbReference type="PROSITE" id="PS51126">
    <property type="entry name" value="DILUTE"/>
    <property type="match status" value="1"/>
</dbReference>
<sequence>MEISSGYGGIVGKSDSQSRIVAKYPALLFKQHLTACVEKIYGMIRDSLKKEISPFLTMCIQAPRSARARSVRGSSKSIHSNIVAKQASSMHWQSIVKSLDRTFEILHDNYVPSIIIKKTFSQVFAYINLQLFNRVNLKPRSRVSLQSTQKLNIGSICSLLLRRECYSLSNGEFVKADLHELEQWCQKAMEECAETFWDDLQHIRQAMEFLVLHQKSHKSLEEITNELCPPRWRRSGAAVASRGRLLEVRDVAGDRPKGDEHPACPRAEIKEEKYGEGDGKG</sequence>
<proteinExistence type="predicted"/>
<dbReference type="PANTHER" id="PTHR16027">
    <property type="entry name" value="DILUTE DOMAIN-CONTAINING PROTEIN YPR089W"/>
    <property type="match status" value="1"/>
</dbReference>
<dbReference type="EMBL" id="LSRQ01000855">
    <property type="protein sequence ID" value="OAY80483.1"/>
    <property type="molecule type" value="Genomic_DNA"/>
</dbReference>
<dbReference type="InterPro" id="IPR002710">
    <property type="entry name" value="Dilute_dom"/>
</dbReference>
<comment type="caution">
    <text evidence="3">The sequence shown here is derived from an EMBL/GenBank/DDBJ whole genome shotgun (WGS) entry which is preliminary data.</text>
</comment>
<accession>A0A199VU09</accession>
<dbReference type="Proteomes" id="UP000092600">
    <property type="component" value="Unassembled WGS sequence"/>
</dbReference>
<dbReference type="InterPro" id="IPR052072">
    <property type="entry name" value="Vascular_dev_regulator"/>
</dbReference>
<name>A0A199VU09_ANACO</name>
<protein>
    <submittedName>
        <fullName evidence="3">Myosin-12</fullName>
    </submittedName>
</protein>